<gene>
    <name evidence="2" type="ORF">BECKMB1821G_GA0114241_105210</name>
    <name evidence="4" type="ORF">BECKMB1821H_GA0114242_105610</name>
    <name evidence="3" type="ORF">BECKMB1821I_GA0114274_105410</name>
</gene>
<proteinExistence type="predicted"/>
<protein>
    <submittedName>
        <fullName evidence="3">Methyltransferase domain-containing protein</fullName>
    </submittedName>
</protein>
<evidence type="ECO:0000259" key="1">
    <source>
        <dbReference type="Pfam" id="PF13649"/>
    </source>
</evidence>
<keyword evidence="3" id="KW-0808">Transferase</keyword>
<dbReference type="EMBL" id="CAADGH010000056">
    <property type="protein sequence ID" value="VFK76429.1"/>
    <property type="molecule type" value="Genomic_DNA"/>
</dbReference>
<dbReference type="EMBL" id="CAADFO010000052">
    <property type="protein sequence ID" value="VFK29687.1"/>
    <property type="molecule type" value="Genomic_DNA"/>
</dbReference>
<dbReference type="InterPro" id="IPR029063">
    <property type="entry name" value="SAM-dependent_MTases_sf"/>
</dbReference>
<dbReference type="GO" id="GO:0008168">
    <property type="term" value="F:methyltransferase activity"/>
    <property type="evidence" value="ECO:0007669"/>
    <property type="project" value="UniProtKB-KW"/>
</dbReference>
<dbReference type="SUPFAM" id="SSF53335">
    <property type="entry name" value="S-adenosyl-L-methionine-dependent methyltransferases"/>
    <property type="match status" value="1"/>
</dbReference>
<keyword evidence="3" id="KW-0489">Methyltransferase</keyword>
<organism evidence="3">
    <name type="scientific">Candidatus Kentrum sp. MB</name>
    <dbReference type="NCBI Taxonomy" id="2138164"/>
    <lineage>
        <taxon>Bacteria</taxon>
        <taxon>Pseudomonadati</taxon>
        <taxon>Pseudomonadota</taxon>
        <taxon>Gammaproteobacteria</taxon>
        <taxon>Candidatus Kentrum</taxon>
    </lineage>
</organism>
<evidence type="ECO:0000313" key="4">
    <source>
        <dbReference type="EMBL" id="VFK76429.1"/>
    </source>
</evidence>
<dbReference type="EMBL" id="CAADFQ010000054">
    <property type="protein sequence ID" value="VFK33837.1"/>
    <property type="molecule type" value="Genomic_DNA"/>
</dbReference>
<feature type="domain" description="Methyltransferase" evidence="1">
    <location>
        <begin position="47"/>
        <end position="136"/>
    </location>
</feature>
<name>A0A450XX69_9GAMM</name>
<evidence type="ECO:0000313" key="3">
    <source>
        <dbReference type="EMBL" id="VFK33837.1"/>
    </source>
</evidence>
<dbReference type="InterPro" id="IPR041698">
    <property type="entry name" value="Methyltransf_25"/>
</dbReference>
<dbReference type="Gene3D" id="3.40.50.150">
    <property type="entry name" value="Vaccinia Virus protein VP39"/>
    <property type="match status" value="1"/>
</dbReference>
<evidence type="ECO:0000313" key="2">
    <source>
        <dbReference type="EMBL" id="VFK29687.1"/>
    </source>
</evidence>
<dbReference type="Pfam" id="PF13649">
    <property type="entry name" value="Methyltransf_25"/>
    <property type="match status" value="1"/>
</dbReference>
<reference evidence="3" key="1">
    <citation type="submission" date="2019-02" db="EMBL/GenBank/DDBJ databases">
        <authorList>
            <person name="Gruber-Vodicka R. H."/>
            <person name="Seah K. B. B."/>
        </authorList>
    </citation>
    <scope>NUCLEOTIDE SEQUENCE</scope>
    <source>
        <strain evidence="2">BECK_BZ197</strain>
        <strain evidence="4">BECK_BZ198</strain>
        <strain evidence="3">BECK_BZ199</strain>
    </source>
</reference>
<accession>A0A450XX69</accession>
<dbReference type="CDD" id="cd02440">
    <property type="entry name" value="AdoMet_MTases"/>
    <property type="match status" value="1"/>
</dbReference>
<dbReference type="AlphaFoldDB" id="A0A450XX69"/>
<sequence length="200" mass="23013">MNRERHPDREKWNRKYREKVVPDFSSSALFFALEEKVSPTNLLDGDVLELACGASGTALALAHQGRRVMAVDISDVGIDLLIEESKRQNLADKIEPVKADLIGWFPPRKGFSLVICSFYWDRRVFEHACRWVMPGGYLAWEAFSLEEQKYRSRFPAIYCTKENEPESLLPESFTIIECRTIDDGRSASKRLIARRRTIQG</sequence>
<dbReference type="GO" id="GO:0032259">
    <property type="term" value="P:methylation"/>
    <property type="evidence" value="ECO:0007669"/>
    <property type="project" value="UniProtKB-KW"/>
</dbReference>